<dbReference type="PROSITE" id="PS51257">
    <property type="entry name" value="PROKAR_LIPOPROTEIN"/>
    <property type="match status" value="1"/>
</dbReference>
<evidence type="ECO:0008006" key="3">
    <source>
        <dbReference type="Google" id="ProtNLM"/>
    </source>
</evidence>
<reference evidence="2" key="1">
    <citation type="submission" date="2011-05" db="EMBL/GenBank/DDBJ databases">
        <authorList>
            <person name="Richards S.R."/>
            <person name="Qu J."/>
            <person name="Jiang H."/>
            <person name="Jhangiani S.N."/>
            <person name="Agravi P."/>
            <person name="Goodspeed R."/>
            <person name="Gross S."/>
            <person name="Mandapat C."/>
            <person name="Jackson L."/>
            <person name="Mathew T."/>
            <person name="Pu L."/>
            <person name="Thornton R."/>
            <person name="Saada N."/>
            <person name="Wilczek-Boney K.B."/>
            <person name="Lee S."/>
            <person name="Kovar C."/>
            <person name="Wu Y."/>
            <person name="Scherer S.E."/>
            <person name="Worley K.C."/>
            <person name="Muzny D.M."/>
            <person name="Gibbs R."/>
        </authorList>
    </citation>
    <scope>NUCLEOTIDE SEQUENCE</scope>
    <source>
        <strain evidence="2">Brora</strain>
    </source>
</reference>
<accession>T1IZX4</accession>
<protein>
    <recommendedName>
        <fullName evidence="3">Serine hydrolase FSH domain-containing protein</fullName>
    </recommendedName>
</protein>
<keyword evidence="2" id="KW-1185">Reference proteome</keyword>
<evidence type="ECO:0000313" key="2">
    <source>
        <dbReference type="Proteomes" id="UP000014500"/>
    </source>
</evidence>
<dbReference type="PhylomeDB" id="T1IZX4"/>
<sequence>MQIRFIYRIPKRYTNKMNISSLLLFSCVFTLGKCWRPVLYLPGFADPASGGKNACATIKQAHPGTVCEVLQPGTVVLSTIDMWTQVKWYRDQMLPFFKKYPEGVNVVAFSQGTLTGRAIIET</sequence>
<proteinExistence type="predicted"/>
<dbReference type="EMBL" id="JH431728">
    <property type="status" value="NOT_ANNOTATED_CDS"/>
    <property type="molecule type" value="Genomic_DNA"/>
</dbReference>
<dbReference type="HOGENOM" id="CLU_2032474_0_0_1"/>
<dbReference type="SUPFAM" id="SSF53474">
    <property type="entry name" value="alpha/beta-Hydrolases"/>
    <property type="match status" value="1"/>
</dbReference>
<evidence type="ECO:0000313" key="1">
    <source>
        <dbReference type="EnsemblMetazoa" id="SMAR006812-PA"/>
    </source>
</evidence>
<dbReference type="InterPro" id="IPR029058">
    <property type="entry name" value="AB_hydrolase_fold"/>
</dbReference>
<dbReference type="Proteomes" id="UP000014500">
    <property type="component" value="Unassembled WGS sequence"/>
</dbReference>
<reference evidence="1" key="2">
    <citation type="submission" date="2015-02" db="UniProtKB">
        <authorList>
            <consortium name="EnsemblMetazoa"/>
        </authorList>
    </citation>
    <scope>IDENTIFICATION</scope>
</reference>
<dbReference type="Gene3D" id="3.40.50.1820">
    <property type="entry name" value="alpha/beta hydrolase"/>
    <property type="match status" value="1"/>
</dbReference>
<dbReference type="AlphaFoldDB" id="T1IZX4"/>
<dbReference type="EnsemblMetazoa" id="SMAR006812-RA">
    <property type="protein sequence ID" value="SMAR006812-PA"/>
    <property type="gene ID" value="SMAR006812"/>
</dbReference>
<organism evidence="1 2">
    <name type="scientific">Strigamia maritima</name>
    <name type="common">European centipede</name>
    <name type="synonym">Geophilus maritimus</name>
    <dbReference type="NCBI Taxonomy" id="126957"/>
    <lineage>
        <taxon>Eukaryota</taxon>
        <taxon>Metazoa</taxon>
        <taxon>Ecdysozoa</taxon>
        <taxon>Arthropoda</taxon>
        <taxon>Myriapoda</taxon>
        <taxon>Chilopoda</taxon>
        <taxon>Pleurostigmophora</taxon>
        <taxon>Geophilomorpha</taxon>
        <taxon>Linotaeniidae</taxon>
        <taxon>Strigamia</taxon>
    </lineage>
</organism>
<name>T1IZX4_STRMM</name>
<dbReference type="Pfam" id="PF02089">
    <property type="entry name" value="Palm_thioest"/>
    <property type="match status" value="1"/>
</dbReference>
<dbReference type="STRING" id="126957.T1IZX4"/>